<dbReference type="PANTHER" id="PTHR31465">
    <property type="entry name" value="PROTEIN RTA1-RELATED"/>
    <property type="match status" value="1"/>
</dbReference>
<protein>
    <recommendedName>
        <fullName evidence="8">RTA1 domain protein</fullName>
    </recommendedName>
</protein>
<gene>
    <name evidence="6" type="ORF">VPNG_09977</name>
</gene>
<dbReference type="PANTHER" id="PTHR31465:SF27">
    <property type="entry name" value="DOMAIN PROTEIN, PUTATIVE (AFU_ORTHOLOGUE AFUA_3G01030)-RELATED"/>
    <property type="match status" value="1"/>
</dbReference>
<dbReference type="AlphaFoldDB" id="A0A423VK73"/>
<evidence type="ECO:0008006" key="8">
    <source>
        <dbReference type="Google" id="ProtNLM"/>
    </source>
</evidence>
<comment type="subcellular location">
    <subcellularLocation>
        <location evidence="1">Membrane</location>
        <topology evidence="1">Multi-pass membrane protein</topology>
    </subcellularLocation>
</comment>
<dbReference type="FunCoup" id="A0A423VK73">
    <property type="interactions" value="18"/>
</dbReference>
<feature type="transmembrane region" description="Helical" evidence="5">
    <location>
        <begin position="156"/>
        <end position="180"/>
    </location>
</feature>
<comment type="caution">
    <text evidence="6">The sequence shown here is derived from an EMBL/GenBank/DDBJ whole genome shotgun (WGS) entry which is preliminary data.</text>
</comment>
<dbReference type="STRING" id="1230097.A0A423VK73"/>
<evidence type="ECO:0000256" key="3">
    <source>
        <dbReference type="ARBA" id="ARBA00022989"/>
    </source>
</evidence>
<dbReference type="InParanoid" id="A0A423VK73"/>
<dbReference type="Proteomes" id="UP000285146">
    <property type="component" value="Unassembled WGS sequence"/>
</dbReference>
<feature type="transmembrane region" description="Helical" evidence="5">
    <location>
        <begin position="79"/>
        <end position="101"/>
    </location>
</feature>
<name>A0A423VK73_9PEZI</name>
<feature type="transmembrane region" description="Helical" evidence="5">
    <location>
        <begin position="20"/>
        <end position="39"/>
    </location>
</feature>
<evidence type="ECO:0000256" key="5">
    <source>
        <dbReference type="SAM" id="Phobius"/>
    </source>
</evidence>
<keyword evidence="2 5" id="KW-0812">Transmembrane</keyword>
<keyword evidence="7" id="KW-1185">Reference proteome</keyword>
<evidence type="ECO:0000313" key="6">
    <source>
        <dbReference type="EMBL" id="ROV91391.1"/>
    </source>
</evidence>
<evidence type="ECO:0000256" key="4">
    <source>
        <dbReference type="ARBA" id="ARBA00023136"/>
    </source>
</evidence>
<dbReference type="Pfam" id="PF04479">
    <property type="entry name" value="RTA1"/>
    <property type="match status" value="1"/>
</dbReference>
<feature type="transmembrane region" description="Helical" evidence="5">
    <location>
        <begin position="237"/>
        <end position="256"/>
    </location>
</feature>
<evidence type="ECO:0000256" key="2">
    <source>
        <dbReference type="ARBA" id="ARBA00022692"/>
    </source>
</evidence>
<keyword evidence="4 5" id="KW-0472">Membrane</keyword>
<proteinExistence type="predicted"/>
<reference evidence="6 7" key="1">
    <citation type="submission" date="2015-09" db="EMBL/GenBank/DDBJ databases">
        <title>Host preference determinants of Valsa canker pathogens revealed by comparative genomics.</title>
        <authorList>
            <person name="Yin Z."/>
            <person name="Huang L."/>
        </authorList>
    </citation>
    <scope>NUCLEOTIDE SEQUENCE [LARGE SCALE GENOMIC DNA]</scope>
    <source>
        <strain evidence="6 7">SXYLt</strain>
    </source>
</reference>
<dbReference type="OrthoDB" id="3358017at2759"/>
<keyword evidence="3 5" id="KW-1133">Transmembrane helix</keyword>
<dbReference type="InterPro" id="IPR007568">
    <property type="entry name" value="RTA1"/>
</dbReference>
<feature type="transmembrane region" description="Helical" evidence="5">
    <location>
        <begin position="46"/>
        <end position="67"/>
    </location>
</feature>
<evidence type="ECO:0000313" key="7">
    <source>
        <dbReference type="Proteomes" id="UP000285146"/>
    </source>
</evidence>
<feature type="transmembrane region" description="Helical" evidence="5">
    <location>
        <begin position="200"/>
        <end position="217"/>
    </location>
</feature>
<dbReference type="GO" id="GO:0016020">
    <property type="term" value="C:membrane"/>
    <property type="evidence" value="ECO:0007669"/>
    <property type="project" value="UniProtKB-SubCell"/>
</dbReference>
<dbReference type="EMBL" id="LKEB01000091">
    <property type="protein sequence ID" value="ROV91391.1"/>
    <property type="molecule type" value="Genomic_DNA"/>
</dbReference>
<accession>A0A423VK73</accession>
<evidence type="ECO:0000256" key="1">
    <source>
        <dbReference type="ARBA" id="ARBA00004141"/>
    </source>
</evidence>
<organism evidence="6 7">
    <name type="scientific">Cytospora leucostoma</name>
    <dbReference type="NCBI Taxonomy" id="1230097"/>
    <lineage>
        <taxon>Eukaryota</taxon>
        <taxon>Fungi</taxon>
        <taxon>Dikarya</taxon>
        <taxon>Ascomycota</taxon>
        <taxon>Pezizomycotina</taxon>
        <taxon>Sordariomycetes</taxon>
        <taxon>Sordariomycetidae</taxon>
        <taxon>Diaporthales</taxon>
        <taxon>Cytosporaceae</taxon>
        <taxon>Cytospora</taxon>
    </lineage>
</organism>
<sequence>MAQILPYNGDYYLWHYVPSIPGAVVFLVLFLLATIVHSWRMFRHRVWFHIPFVIGCLFEAIGYASYIAAHNNTDKLPPYIIQSIFILVAPPLCSATIYMILGRLITSLPSGPTRSFIRPSWLTKAFVLGDVQAFVIQASGGGLIASKKQAKMGQVVIVSGLIMQIMTFGVFLAAAVAFHVRYSRLLSSSRLQAGMPWRKVLWMLYAVSALVMVRSLFRTAEYIQGRGGYSMTHQWTLFVFDSSLMFLVTVVFFVMYHPRDMTRIDQEDEFIEARPLASVEMPMTSVEVMPGRK</sequence>